<feature type="transmembrane region" description="Helical" evidence="2">
    <location>
        <begin position="23"/>
        <end position="42"/>
    </location>
</feature>
<proteinExistence type="predicted"/>
<sequence>MAPKNNKTPFYLIDTGSTFYKPMWIRAVICVLVALWAALEVFAKNPFWSVISLALAVYCVYVLFISYKPPVEQPVVARPDDEDDDADSDAPKAE</sequence>
<comment type="caution">
    <text evidence="3">The sequence shown here is derived from an EMBL/GenBank/DDBJ whole genome shotgun (WGS) entry which is preliminary data.</text>
</comment>
<evidence type="ECO:0000256" key="2">
    <source>
        <dbReference type="SAM" id="Phobius"/>
    </source>
</evidence>
<dbReference type="Proteomes" id="UP000633219">
    <property type="component" value="Unassembled WGS sequence"/>
</dbReference>
<feature type="region of interest" description="Disordered" evidence="1">
    <location>
        <begin position="74"/>
        <end position="94"/>
    </location>
</feature>
<evidence type="ECO:0008006" key="5">
    <source>
        <dbReference type="Google" id="ProtNLM"/>
    </source>
</evidence>
<keyword evidence="2" id="KW-0472">Membrane</keyword>
<dbReference type="AlphaFoldDB" id="A0A937CQK9"/>
<dbReference type="EMBL" id="JAEQNC010000014">
    <property type="protein sequence ID" value="MBL0374634.1"/>
    <property type="molecule type" value="Genomic_DNA"/>
</dbReference>
<gene>
    <name evidence="3" type="ORF">JJB09_21715</name>
</gene>
<feature type="transmembrane region" description="Helical" evidence="2">
    <location>
        <begin position="47"/>
        <end position="67"/>
    </location>
</feature>
<organism evidence="3 4">
    <name type="scientific">Rhizobium setariae</name>
    <dbReference type="NCBI Taxonomy" id="2801340"/>
    <lineage>
        <taxon>Bacteria</taxon>
        <taxon>Pseudomonadati</taxon>
        <taxon>Pseudomonadota</taxon>
        <taxon>Alphaproteobacteria</taxon>
        <taxon>Hyphomicrobiales</taxon>
        <taxon>Rhizobiaceae</taxon>
        <taxon>Rhizobium/Agrobacterium group</taxon>
        <taxon>Rhizobium</taxon>
    </lineage>
</organism>
<evidence type="ECO:0000313" key="3">
    <source>
        <dbReference type="EMBL" id="MBL0374634.1"/>
    </source>
</evidence>
<dbReference type="RefSeq" id="WP_201663178.1">
    <property type="nucleotide sequence ID" value="NZ_JAEQNC010000014.1"/>
</dbReference>
<name>A0A937CQK9_9HYPH</name>
<accession>A0A937CQK9</accession>
<reference evidence="3" key="1">
    <citation type="submission" date="2021-01" db="EMBL/GenBank/DDBJ databases">
        <title>Rhizobium sp. strain KVB221 16S ribosomal RNA gene Genome sequencing and assembly.</title>
        <authorList>
            <person name="Kang M."/>
        </authorList>
    </citation>
    <scope>NUCLEOTIDE SEQUENCE</scope>
    <source>
        <strain evidence="3">KVB221</strain>
    </source>
</reference>
<evidence type="ECO:0000313" key="4">
    <source>
        <dbReference type="Proteomes" id="UP000633219"/>
    </source>
</evidence>
<protein>
    <recommendedName>
        <fullName evidence="5">DUF3329 domain-containing protein</fullName>
    </recommendedName>
</protein>
<keyword evidence="4" id="KW-1185">Reference proteome</keyword>
<evidence type="ECO:0000256" key="1">
    <source>
        <dbReference type="SAM" id="MobiDB-lite"/>
    </source>
</evidence>
<keyword evidence="2" id="KW-1133">Transmembrane helix</keyword>
<keyword evidence="2" id="KW-0812">Transmembrane</keyword>